<dbReference type="SUPFAM" id="SSF103473">
    <property type="entry name" value="MFS general substrate transporter"/>
    <property type="match status" value="1"/>
</dbReference>
<feature type="transmembrane region" description="Helical" evidence="2">
    <location>
        <begin position="157"/>
        <end position="177"/>
    </location>
</feature>
<feature type="compositionally biased region" description="Acidic residues" evidence="1">
    <location>
        <begin position="1"/>
        <end position="17"/>
    </location>
</feature>
<keyword evidence="2" id="KW-0472">Membrane</keyword>
<dbReference type="AlphaFoldDB" id="A0A1R4JA91"/>
<sequence length="206" mass="20536">MADPDDDALSWAGDEDQTTARRPRPAAGSPVAPAATERGTAAEEIPSRTAAPSSGASAAGPSSTGTAGVVSPEVWPSRAESASAVPSDAVSSGAGPDAATPSAPAAGESRGQASSAVLISVGVIAGIYLLYTIGWYASATRVITVDGLNPVEAFMATLGGVFAVAAPALWAAAVSWLGRRRSIGWRLGLLAVGVVLLVPWPFVVQS</sequence>
<name>A0A1R4JA91_9MICO</name>
<reference evidence="4" key="1">
    <citation type="submission" date="2017-02" db="EMBL/GenBank/DDBJ databases">
        <authorList>
            <person name="Dridi B."/>
        </authorList>
    </citation>
    <scope>NUCLEOTIDE SEQUENCE [LARGE SCALE GENOMIC DNA]</scope>
    <source>
        <strain evidence="4">EB411</strain>
    </source>
</reference>
<proteinExistence type="predicted"/>
<dbReference type="Proteomes" id="UP000196778">
    <property type="component" value="Unassembled WGS sequence"/>
</dbReference>
<feature type="compositionally biased region" description="Low complexity" evidence="1">
    <location>
        <begin position="47"/>
        <end position="68"/>
    </location>
</feature>
<evidence type="ECO:0000256" key="2">
    <source>
        <dbReference type="SAM" id="Phobius"/>
    </source>
</evidence>
<feature type="transmembrane region" description="Helical" evidence="2">
    <location>
        <begin position="116"/>
        <end position="137"/>
    </location>
</feature>
<keyword evidence="2" id="KW-1133">Transmembrane helix</keyword>
<keyword evidence="4" id="KW-1185">Reference proteome</keyword>
<organism evidence="3 4">
    <name type="scientific">Mycetocola reblochoni REB411</name>
    <dbReference type="NCBI Taxonomy" id="1255698"/>
    <lineage>
        <taxon>Bacteria</taxon>
        <taxon>Bacillati</taxon>
        <taxon>Actinomycetota</taxon>
        <taxon>Actinomycetes</taxon>
        <taxon>Micrococcales</taxon>
        <taxon>Microbacteriaceae</taxon>
        <taxon>Mycetocola</taxon>
    </lineage>
</organism>
<evidence type="ECO:0000313" key="4">
    <source>
        <dbReference type="Proteomes" id="UP000196778"/>
    </source>
</evidence>
<feature type="transmembrane region" description="Helical" evidence="2">
    <location>
        <begin position="184"/>
        <end position="203"/>
    </location>
</feature>
<dbReference type="InterPro" id="IPR036259">
    <property type="entry name" value="MFS_trans_sf"/>
</dbReference>
<gene>
    <name evidence="3" type="ORF">FM119_06355</name>
</gene>
<keyword evidence="2" id="KW-0812">Transmembrane</keyword>
<evidence type="ECO:0008006" key="5">
    <source>
        <dbReference type="Google" id="ProtNLM"/>
    </source>
</evidence>
<dbReference type="RefSeq" id="WP_087136844.1">
    <property type="nucleotide sequence ID" value="NZ_FUKR01000036.1"/>
</dbReference>
<evidence type="ECO:0000256" key="1">
    <source>
        <dbReference type="SAM" id="MobiDB-lite"/>
    </source>
</evidence>
<feature type="compositionally biased region" description="Low complexity" evidence="1">
    <location>
        <begin position="79"/>
        <end position="95"/>
    </location>
</feature>
<feature type="region of interest" description="Disordered" evidence="1">
    <location>
        <begin position="1"/>
        <end position="107"/>
    </location>
</feature>
<accession>A0A1R4JA91</accession>
<dbReference type="OrthoDB" id="4981704at2"/>
<dbReference type="EMBL" id="FUKR01000036">
    <property type="protein sequence ID" value="SJN29041.1"/>
    <property type="molecule type" value="Genomic_DNA"/>
</dbReference>
<evidence type="ECO:0000313" key="3">
    <source>
        <dbReference type="EMBL" id="SJN29041.1"/>
    </source>
</evidence>
<protein>
    <recommendedName>
        <fullName evidence="5">DNA polymerase III subunit gamma/tau</fullName>
    </recommendedName>
</protein>